<organism evidence="2 3">
    <name type="scientific">Rubritalea halochordaticola</name>
    <dbReference type="NCBI Taxonomy" id="714537"/>
    <lineage>
        <taxon>Bacteria</taxon>
        <taxon>Pseudomonadati</taxon>
        <taxon>Verrucomicrobiota</taxon>
        <taxon>Verrucomicrobiia</taxon>
        <taxon>Verrucomicrobiales</taxon>
        <taxon>Rubritaleaceae</taxon>
        <taxon>Rubritalea</taxon>
    </lineage>
</organism>
<dbReference type="EMBL" id="BAABRL010000016">
    <property type="protein sequence ID" value="GAA5497540.1"/>
    <property type="molecule type" value="Genomic_DNA"/>
</dbReference>
<keyword evidence="3" id="KW-1185">Reference proteome</keyword>
<evidence type="ECO:0000313" key="3">
    <source>
        <dbReference type="Proteomes" id="UP001424741"/>
    </source>
</evidence>
<feature type="transmembrane region" description="Helical" evidence="1">
    <location>
        <begin position="21"/>
        <end position="47"/>
    </location>
</feature>
<evidence type="ECO:0000256" key="1">
    <source>
        <dbReference type="SAM" id="Phobius"/>
    </source>
</evidence>
<keyword evidence="1" id="KW-0472">Membrane</keyword>
<keyword evidence="1" id="KW-0812">Transmembrane</keyword>
<dbReference type="RefSeq" id="WP_346190034.1">
    <property type="nucleotide sequence ID" value="NZ_BAABRL010000016.1"/>
</dbReference>
<feature type="transmembrane region" description="Helical" evidence="1">
    <location>
        <begin position="67"/>
        <end position="86"/>
    </location>
</feature>
<gene>
    <name evidence="2" type="ORF">Rhal01_03736</name>
</gene>
<dbReference type="Proteomes" id="UP001424741">
    <property type="component" value="Unassembled WGS sequence"/>
</dbReference>
<keyword evidence="1" id="KW-1133">Transmembrane helix</keyword>
<reference evidence="2 3" key="1">
    <citation type="submission" date="2024-02" db="EMBL/GenBank/DDBJ databases">
        <title>Rubritalea halochordaticola NBRC 107102.</title>
        <authorList>
            <person name="Ichikawa N."/>
            <person name="Katano-Makiyama Y."/>
            <person name="Hidaka K."/>
        </authorList>
    </citation>
    <scope>NUCLEOTIDE SEQUENCE [LARGE SCALE GENOMIC DNA]</scope>
    <source>
        <strain evidence="2 3">NBRC 107102</strain>
    </source>
</reference>
<comment type="caution">
    <text evidence="2">The sequence shown here is derived from an EMBL/GenBank/DDBJ whole genome shotgun (WGS) entry which is preliminary data.</text>
</comment>
<proteinExistence type="predicted"/>
<accession>A0ABP9V6C0</accession>
<protein>
    <submittedName>
        <fullName evidence="2">Uncharacterized protein</fullName>
    </submittedName>
</protein>
<name>A0ABP9V6C0_9BACT</name>
<evidence type="ECO:0000313" key="2">
    <source>
        <dbReference type="EMBL" id="GAA5497540.1"/>
    </source>
</evidence>
<sequence length="90" mass="10141">MMSVDPEYYQRFQRSAMLLGFLNAFVASIGLPVTISLLLLLPLMIAFAVHISKMFWKDRSLLASSPYFFIGFFAGTFVGNGIRLSLHYLA</sequence>